<gene>
    <name evidence="7" type="ORF">CYMTET_16554</name>
</gene>
<evidence type="ECO:0000256" key="2">
    <source>
        <dbReference type="ARBA" id="ARBA00022771"/>
    </source>
</evidence>
<dbReference type="Proteomes" id="UP001190700">
    <property type="component" value="Unassembled WGS sequence"/>
</dbReference>
<dbReference type="AlphaFoldDB" id="A0AAE0GBZ0"/>
<keyword evidence="8" id="KW-1185">Reference proteome</keyword>
<keyword evidence="1" id="KW-0479">Metal-binding</keyword>
<dbReference type="EMBL" id="LGRX02007301">
    <property type="protein sequence ID" value="KAK3275306.1"/>
    <property type="molecule type" value="Genomic_DNA"/>
</dbReference>
<dbReference type="GO" id="GO:0008270">
    <property type="term" value="F:zinc ion binding"/>
    <property type="evidence" value="ECO:0007669"/>
    <property type="project" value="UniProtKB-KW"/>
</dbReference>
<keyword evidence="3" id="KW-0862">Zinc</keyword>
<name>A0AAE0GBZ0_9CHLO</name>
<evidence type="ECO:0000313" key="7">
    <source>
        <dbReference type="EMBL" id="KAK3275306.1"/>
    </source>
</evidence>
<protein>
    <recommendedName>
        <fullName evidence="6">MYND-type domain-containing protein</fullName>
    </recommendedName>
</protein>
<feature type="domain" description="MYND-type" evidence="6">
    <location>
        <begin position="536"/>
        <end position="578"/>
    </location>
</feature>
<feature type="region of interest" description="Disordered" evidence="5">
    <location>
        <begin position="519"/>
        <end position="538"/>
    </location>
</feature>
<keyword evidence="2 4" id="KW-0863">Zinc-finger</keyword>
<dbReference type="InterPro" id="IPR002893">
    <property type="entry name" value="Znf_MYND"/>
</dbReference>
<dbReference type="SUPFAM" id="SSF144232">
    <property type="entry name" value="HIT/MYND zinc finger-like"/>
    <property type="match status" value="1"/>
</dbReference>
<sequence>MADGFDVRLQYDSLETRLAFSIREQLRLREVKSKASLELQDSLYYANLATAMASNFVQPVKELPPIELEIACGDLLQDSVRSLKGGFWPVRPVQQCVDQLSKENELKIWAKFWDGTLVAAKPLEAAWFALPQDQRNRITEQYQESSAECHRWLEAKYSELQSHDNAVLLALIVVGGIQGRIYPPLELPQDEEEIFDFAKEYGARFLKISPDCFLTSAGTLTEAAQKRATTFCTEELPQLVARTTLLSDFRCPDAVYQTHAAAALVPLLSHLSPAMARWLVYYYFRTRWALAFVHNDASTQCSLTKSALEKAPASGAQTRTSNDFGVDLFGCRLPQVVLDALVELFSDECVEGHARVLAGERLMRASVEDLAQTASVHAAFTAVLHTVVRAARPPEGAQGAPPKDLLGPADLMAIVAMVAEMRAMECFRHVGEVYWHLQRHILPYASKIGMESYSRFLRHAGVDAAGISEFMPTSHPASEEWQRAEAAAPASAAPEGPAGMASMARSSEDEVAALLKEALGSSPPSDRPGKARGPACAKCGSRKSTINTKMMQCGRCQKQYYCTKECQRAHWKVHKKECKQGSK</sequence>
<organism evidence="7 8">
    <name type="scientific">Cymbomonas tetramitiformis</name>
    <dbReference type="NCBI Taxonomy" id="36881"/>
    <lineage>
        <taxon>Eukaryota</taxon>
        <taxon>Viridiplantae</taxon>
        <taxon>Chlorophyta</taxon>
        <taxon>Pyramimonadophyceae</taxon>
        <taxon>Pyramimonadales</taxon>
        <taxon>Pyramimonadaceae</taxon>
        <taxon>Cymbomonas</taxon>
    </lineage>
</organism>
<reference evidence="7 8" key="1">
    <citation type="journal article" date="2015" name="Genome Biol. Evol.">
        <title>Comparative Genomics of a Bacterivorous Green Alga Reveals Evolutionary Causalities and Consequences of Phago-Mixotrophic Mode of Nutrition.</title>
        <authorList>
            <person name="Burns J.A."/>
            <person name="Paasch A."/>
            <person name="Narechania A."/>
            <person name="Kim E."/>
        </authorList>
    </citation>
    <scope>NUCLEOTIDE SEQUENCE [LARGE SCALE GENOMIC DNA]</scope>
    <source>
        <strain evidence="7 8">PLY_AMNH</strain>
    </source>
</reference>
<dbReference type="Gene3D" id="6.10.140.2220">
    <property type="match status" value="1"/>
</dbReference>
<evidence type="ECO:0000313" key="8">
    <source>
        <dbReference type="Proteomes" id="UP001190700"/>
    </source>
</evidence>
<feature type="compositionally biased region" description="Low complexity" evidence="5">
    <location>
        <begin position="484"/>
        <end position="504"/>
    </location>
</feature>
<dbReference type="Pfam" id="PF01753">
    <property type="entry name" value="zf-MYND"/>
    <property type="match status" value="1"/>
</dbReference>
<proteinExistence type="predicted"/>
<evidence type="ECO:0000256" key="3">
    <source>
        <dbReference type="ARBA" id="ARBA00022833"/>
    </source>
</evidence>
<evidence type="ECO:0000256" key="1">
    <source>
        <dbReference type="ARBA" id="ARBA00022723"/>
    </source>
</evidence>
<evidence type="ECO:0000256" key="4">
    <source>
        <dbReference type="PROSITE-ProRule" id="PRU00134"/>
    </source>
</evidence>
<dbReference type="PROSITE" id="PS01360">
    <property type="entry name" value="ZF_MYND_1"/>
    <property type="match status" value="1"/>
</dbReference>
<evidence type="ECO:0000259" key="6">
    <source>
        <dbReference type="PROSITE" id="PS50865"/>
    </source>
</evidence>
<comment type="caution">
    <text evidence="7">The sequence shown here is derived from an EMBL/GenBank/DDBJ whole genome shotgun (WGS) entry which is preliminary data.</text>
</comment>
<evidence type="ECO:0000256" key="5">
    <source>
        <dbReference type="SAM" id="MobiDB-lite"/>
    </source>
</evidence>
<feature type="region of interest" description="Disordered" evidence="5">
    <location>
        <begin position="484"/>
        <end position="506"/>
    </location>
</feature>
<accession>A0AAE0GBZ0</accession>
<dbReference type="PROSITE" id="PS50865">
    <property type="entry name" value="ZF_MYND_2"/>
    <property type="match status" value="1"/>
</dbReference>